<dbReference type="PANTHER" id="PTHR10210">
    <property type="entry name" value="RIBOSE-PHOSPHATE DIPHOSPHOKINASE FAMILY MEMBER"/>
    <property type="match status" value="1"/>
</dbReference>
<keyword evidence="6" id="KW-0067">ATP-binding</keyword>
<evidence type="ECO:0000256" key="8">
    <source>
        <dbReference type="RuleBase" id="RU004324"/>
    </source>
</evidence>
<keyword evidence="4" id="KW-0547">Nucleotide-binding</keyword>
<dbReference type="GO" id="GO:0006164">
    <property type="term" value="P:purine nucleotide biosynthetic process"/>
    <property type="evidence" value="ECO:0007669"/>
    <property type="project" value="TreeGrafter"/>
</dbReference>
<dbReference type="SMART" id="SM01400">
    <property type="entry name" value="Pribosyltran_N"/>
    <property type="match status" value="1"/>
</dbReference>
<gene>
    <name evidence="11" type="ordered locus">Tpen_0386</name>
</gene>
<dbReference type="Gene3D" id="3.40.50.2020">
    <property type="match status" value="2"/>
</dbReference>
<dbReference type="InterPro" id="IPR005946">
    <property type="entry name" value="Rib-P_diPkinase"/>
</dbReference>
<dbReference type="eggNOG" id="arCOG00067">
    <property type="taxonomic scope" value="Archaea"/>
</dbReference>
<dbReference type="EMBL" id="CP000505">
    <property type="protein sequence ID" value="ABL77795.1"/>
    <property type="molecule type" value="Genomic_DNA"/>
</dbReference>
<dbReference type="GO" id="GO:0005524">
    <property type="term" value="F:ATP binding"/>
    <property type="evidence" value="ECO:0007669"/>
    <property type="project" value="UniProtKB-KW"/>
</dbReference>
<protein>
    <recommendedName>
        <fullName evidence="1">ribose-phosphate diphosphokinase</fullName>
        <ecNumber evidence="1">2.7.6.1</ecNumber>
    </recommendedName>
</protein>
<dbReference type="STRING" id="368408.Tpen_0386"/>
<evidence type="ECO:0000313" key="11">
    <source>
        <dbReference type="EMBL" id="ABL77795.1"/>
    </source>
</evidence>
<dbReference type="AlphaFoldDB" id="A1RX65"/>
<dbReference type="GO" id="GO:0005737">
    <property type="term" value="C:cytoplasm"/>
    <property type="evidence" value="ECO:0007669"/>
    <property type="project" value="TreeGrafter"/>
</dbReference>
<dbReference type="CDD" id="cd06223">
    <property type="entry name" value="PRTases_typeI"/>
    <property type="match status" value="1"/>
</dbReference>
<keyword evidence="3 8" id="KW-0545">Nucleotide biosynthesis</keyword>
<comment type="similarity">
    <text evidence="8">Belongs to the ribose-phosphate pyrophosphokinase family.</text>
</comment>
<dbReference type="EnsemblBacteria" id="ABL77795">
    <property type="protein sequence ID" value="ABL77795"/>
    <property type="gene ID" value="Tpen_0386"/>
</dbReference>
<dbReference type="FunFam" id="3.40.50.2020:FF:000014">
    <property type="entry name" value="Ribose-phosphate pyrophosphokinase 1"/>
    <property type="match status" value="1"/>
</dbReference>
<feature type="domain" description="Phosphoribosyltransferase" evidence="9">
    <location>
        <begin position="132"/>
        <end position="227"/>
    </location>
</feature>
<dbReference type="PANTHER" id="PTHR10210:SF32">
    <property type="entry name" value="RIBOSE-PHOSPHATE PYROPHOSPHOKINASE 2"/>
    <property type="match status" value="1"/>
</dbReference>
<dbReference type="GO" id="GO:0002189">
    <property type="term" value="C:ribose phosphate diphosphokinase complex"/>
    <property type="evidence" value="ECO:0007669"/>
    <property type="project" value="TreeGrafter"/>
</dbReference>
<evidence type="ECO:0000256" key="1">
    <source>
        <dbReference type="ARBA" id="ARBA00013247"/>
    </source>
</evidence>
<dbReference type="InterPro" id="IPR029099">
    <property type="entry name" value="Pribosyltran_N"/>
</dbReference>
<dbReference type="NCBIfam" id="TIGR01251">
    <property type="entry name" value="ribP_PPkin"/>
    <property type="match status" value="1"/>
</dbReference>
<evidence type="ECO:0000256" key="6">
    <source>
        <dbReference type="ARBA" id="ARBA00022840"/>
    </source>
</evidence>
<dbReference type="InterPro" id="IPR029057">
    <property type="entry name" value="PRTase-like"/>
</dbReference>
<evidence type="ECO:0000259" key="10">
    <source>
        <dbReference type="Pfam" id="PF13793"/>
    </source>
</evidence>
<keyword evidence="2 11" id="KW-0808">Transferase</keyword>
<organism evidence="11 12">
    <name type="scientific">Thermofilum pendens (strain DSM 2475 / Hrk 5)</name>
    <dbReference type="NCBI Taxonomy" id="368408"/>
    <lineage>
        <taxon>Archaea</taxon>
        <taxon>Thermoproteota</taxon>
        <taxon>Thermoprotei</taxon>
        <taxon>Thermofilales</taxon>
        <taxon>Thermofilaceae</taxon>
        <taxon>Thermofilum</taxon>
    </lineage>
</organism>
<name>A1RX65_THEPD</name>
<evidence type="ECO:0000256" key="5">
    <source>
        <dbReference type="ARBA" id="ARBA00022777"/>
    </source>
</evidence>
<dbReference type="KEGG" id="tpe:Tpen_0386"/>
<dbReference type="Proteomes" id="UP000000641">
    <property type="component" value="Chromosome"/>
</dbReference>
<comment type="catalytic activity">
    <reaction evidence="7">
        <text>D-ribose 5-phosphate + ATP = 5-phospho-alpha-D-ribose 1-diphosphate + AMP + H(+)</text>
        <dbReference type="Rhea" id="RHEA:15609"/>
        <dbReference type="ChEBI" id="CHEBI:15378"/>
        <dbReference type="ChEBI" id="CHEBI:30616"/>
        <dbReference type="ChEBI" id="CHEBI:58017"/>
        <dbReference type="ChEBI" id="CHEBI:78346"/>
        <dbReference type="ChEBI" id="CHEBI:456215"/>
        <dbReference type="EC" id="2.7.6.1"/>
    </reaction>
</comment>
<keyword evidence="12" id="KW-1185">Reference proteome</keyword>
<dbReference type="GO" id="GO:0006015">
    <property type="term" value="P:5-phosphoribose 1-diphosphate biosynthetic process"/>
    <property type="evidence" value="ECO:0007669"/>
    <property type="project" value="TreeGrafter"/>
</dbReference>
<dbReference type="SUPFAM" id="SSF53271">
    <property type="entry name" value="PRTase-like"/>
    <property type="match status" value="1"/>
</dbReference>
<reference evidence="12" key="1">
    <citation type="journal article" date="2008" name="J. Bacteriol.">
        <title>Genome sequence of Thermofilum pendens reveals an exceptional loss of biosynthetic pathways without genome reduction.</title>
        <authorList>
            <person name="Anderson I."/>
            <person name="Rodriguez J."/>
            <person name="Susanti D."/>
            <person name="Porat I."/>
            <person name="Reich C."/>
            <person name="Ulrich L.E."/>
            <person name="Elkins J.G."/>
            <person name="Mavromatis K."/>
            <person name="Lykidis A."/>
            <person name="Kim E."/>
            <person name="Thompson L.S."/>
            <person name="Nolan M."/>
            <person name="Land M."/>
            <person name="Copeland A."/>
            <person name="Lapidus A."/>
            <person name="Lucas S."/>
            <person name="Detter C."/>
            <person name="Zhulin I.B."/>
            <person name="Olsen G.J."/>
            <person name="Whitman W."/>
            <person name="Mukhopadhyay B."/>
            <person name="Bristow J."/>
            <person name="Kyrpides N."/>
        </authorList>
    </citation>
    <scope>NUCLEOTIDE SEQUENCE [LARGE SCALE GENOMIC DNA]</scope>
    <source>
        <strain evidence="12">DSM 2475 / Hrk 5</strain>
    </source>
</reference>
<dbReference type="HOGENOM" id="CLU_033546_2_2_2"/>
<sequence length="275" mass="29928">MLGLKYEVARVRSFPDGELYVRLPQGLKDEEVAYVVCYGRRPNEALAETVLAVEGLREKGAEKVVLVAPYLPYLRQDAEFTPGEVVSSRVIARLLAKLDVDALITVDPHLHRIRSLSELFPFPAIEVSAMPLLAAFFQKEHGTGVVVAPDEEAERWAKTFADTIGAPYFVFEKQRMGDEIVSVTGAVKRGETAVIVDDIVSTGGTLGEVAQKLLEAGFRDIYACVTHALLVQDAEARIFGSGVKEFISTDSVHNPYARVSVAGVIAEALKGVVNV</sequence>
<accession>A1RX65</accession>
<dbReference type="GO" id="GO:0016301">
    <property type="term" value="F:kinase activity"/>
    <property type="evidence" value="ECO:0007669"/>
    <property type="project" value="UniProtKB-KW"/>
</dbReference>
<dbReference type="Pfam" id="PF13793">
    <property type="entry name" value="Pribosyltran_N"/>
    <property type="match status" value="1"/>
</dbReference>
<evidence type="ECO:0000259" key="9">
    <source>
        <dbReference type="Pfam" id="PF00156"/>
    </source>
</evidence>
<evidence type="ECO:0000256" key="7">
    <source>
        <dbReference type="ARBA" id="ARBA00049535"/>
    </source>
</evidence>
<keyword evidence="5" id="KW-0418">Kinase</keyword>
<evidence type="ECO:0000256" key="4">
    <source>
        <dbReference type="ARBA" id="ARBA00022741"/>
    </source>
</evidence>
<feature type="domain" description="Ribose-phosphate pyrophosphokinase N-terminal" evidence="10">
    <location>
        <begin position="2"/>
        <end position="97"/>
    </location>
</feature>
<dbReference type="EC" id="2.7.6.1" evidence="1"/>
<dbReference type="GO" id="GO:0000287">
    <property type="term" value="F:magnesium ion binding"/>
    <property type="evidence" value="ECO:0007669"/>
    <property type="project" value="InterPro"/>
</dbReference>
<evidence type="ECO:0000256" key="2">
    <source>
        <dbReference type="ARBA" id="ARBA00022679"/>
    </source>
</evidence>
<proteinExistence type="inferred from homology"/>
<dbReference type="InterPro" id="IPR000836">
    <property type="entry name" value="PRTase_dom"/>
</dbReference>
<dbReference type="GO" id="GO:0004749">
    <property type="term" value="F:ribose phosphate diphosphokinase activity"/>
    <property type="evidence" value="ECO:0007669"/>
    <property type="project" value="UniProtKB-EC"/>
</dbReference>
<dbReference type="Pfam" id="PF00156">
    <property type="entry name" value="Pribosyltran"/>
    <property type="match status" value="1"/>
</dbReference>
<evidence type="ECO:0000256" key="3">
    <source>
        <dbReference type="ARBA" id="ARBA00022727"/>
    </source>
</evidence>
<evidence type="ECO:0000313" key="12">
    <source>
        <dbReference type="Proteomes" id="UP000000641"/>
    </source>
</evidence>